<evidence type="ECO:0000313" key="3">
    <source>
        <dbReference type="Proteomes" id="UP001497382"/>
    </source>
</evidence>
<organism evidence="2 3">
    <name type="scientific">Larinioides sclopetarius</name>
    <dbReference type="NCBI Taxonomy" id="280406"/>
    <lineage>
        <taxon>Eukaryota</taxon>
        <taxon>Metazoa</taxon>
        <taxon>Ecdysozoa</taxon>
        <taxon>Arthropoda</taxon>
        <taxon>Chelicerata</taxon>
        <taxon>Arachnida</taxon>
        <taxon>Araneae</taxon>
        <taxon>Araneomorphae</taxon>
        <taxon>Entelegynae</taxon>
        <taxon>Araneoidea</taxon>
        <taxon>Araneidae</taxon>
        <taxon>Larinioides</taxon>
    </lineage>
</organism>
<keyword evidence="1" id="KW-0812">Transmembrane</keyword>
<feature type="transmembrane region" description="Helical" evidence="1">
    <location>
        <begin position="224"/>
        <end position="247"/>
    </location>
</feature>
<accession>A0AAV2B261</accession>
<dbReference type="EMBL" id="CAXIEN010000259">
    <property type="protein sequence ID" value="CAL1290157.1"/>
    <property type="molecule type" value="Genomic_DNA"/>
</dbReference>
<comment type="caution">
    <text evidence="2">The sequence shown here is derived from an EMBL/GenBank/DDBJ whole genome shotgun (WGS) entry which is preliminary data.</text>
</comment>
<dbReference type="AlphaFoldDB" id="A0AAV2B261"/>
<evidence type="ECO:0000313" key="2">
    <source>
        <dbReference type="EMBL" id="CAL1290157.1"/>
    </source>
</evidence>
<feature type="transmembrane region" description="Helical" evidence="1">
    <location>
        <begin position="259"/>
        <end position="282"/>
    </location>
</feature>
<feature type="transmembrane region" description="Helical" evidence="1">
    <location>
        <begin position="40"/>
        <end position="57"/>
    </location>
</feature>
<sequence length="409" mass="46113">DRRKSEKSPIKPNLAKSPWRVRKIFAVFKNPKIDSSQKEFICAGIQVVFGAGLASYTSGDETFGILPSICSVIAVAGTYNALKIMQKNSQKFFIRRPREWSSWDLASGIFTFSAGVYAFSEGLARNDRMWVICLPLAASGYHFTALTIDSLDTVLNRKPFLKCCQLMFEPALVASAATYLFYFRNHNQGWLKWLPFLAIGATGFKIVGRGCIRDGSIGGPKHLLLKVIETFMGGCFLSISCTVLAIYSSANDFLWPWTAFMSSVSLYGFFVIYGSLTCLRFYLHMDRRVFFSTVGTIVGPVTFSSAFLMVECFEKSDMMYPAFFFLTGTGQCILYASLYQIYNRVPRQIFYRYCQRVFGPVLAVYSSVVSAYTAYRMGWIHSLLPMPFVPAGIYATYKGFRKEERTLAP</sequence>
<feature type="transmembrane region" description="Helical" evidence="1">
    <location>
        <begin position="63"/>
        <end position="82"/>
    </location>
</feature>
<evidence type="ECO:0000256" key="1">
    <source>
        <dbReference type="SAM" id="Phobius"/>
    </source>
</evidence>
<name>A0AAV2B261_9ARAC</name>
<feature type="transmembrane region" description="Helical" evidence="1">
    <location>
        <begin position="193"/>
        <end position="212"/>
    </location>
</feature>
<feature type="transmembrane region" description="Helical" evidence="1">
    <location>
        <begin position="289"/>
        <end position="310"/>
    </location>
</feature>
<dbReference type="Proteomes" id="UP001497382">
    <property type="component" value="Unassembled WGS sequence"/>
</dbReference>
<feature type="transmembrane region" description="Helical" evidence="1">
    <location>
        <begin position="160"/>
        <end position="181"/>
    </location>
</feature>
<feature type="transmembrane region" description="Helical" evidence="1">
    <location>
        <begin position="322"/>
        <end position="341"/>
    </location>
</feature>
<proteinExistence type="predicted"/>
<keyword evidence="1" id="KW-1133">Transmembrane helix</keyword>
<feature type="non-terminal residue" evidence="2">
    <location>
        <position position="1"/>
    </location>
</feature>
<feature type="transmembrane region" description="Helical" evidence="1">
    <location>
        <begin position="353"/>
        <end position="372"/>
    </location>
</feature>
<keyword evidence="1" id="KW-0472">Membrane</keyword>
<gene>
    <name evidence="2" type="ORF">LARSCL_LOCUS16310</name>
</gene>
<reference evidence="2 3" key="1">
    <citation type="submission" date="2024-04" db="EMBL/GenBank/DDBJ databases">
        <authorList>
            <person name="Rising A."/>
            <person name="Reimegard J."/>
            <person name="Sonavane S."/>
            <person name="Akerstrom W."/>
            <person name="Nylinder S."/>
            <person name="Hedman E."/>
            <person name="Kallberg Y."/>
        </authorList>
    </citation>
    <scope>NUCLEOTIDE SEQUENCE [LARGE SCALE GENOMIC DNA]</scope>
</reference>
<keyword evidence="3" id="KW-1185">Reference proteome</keyword>
<protein>
    <submittedName>
        <fullName evidence="2">Uncharacterized protein</fullName>
    </submittedName>
</protein>